<keyword evidence="1" id="KW-0812">Transmembrane</keyword>
<dbReference type="eggNOG" id="ENOG5033ZR9">
    <property type="taxonomic scope" value="Bacteria"/>
</dbReference>
<feature type="transmembrane region" description="Helical" evidence="1">
    <location>
        <begin position="169"/>
        <end position="191"/>
    </location>
</feature>
<dbReference type="HOGENOM" id="CLU_1282445_0_0_9"/>
<dbReference type="RefSeq" id="WP_013498831.1">
    <property type="nucleotide sequence ID" value="NC_014833.1"/>
</dbReference>
<name>E6UC52_RUMA7</name>
<evidence type="ECO:0000313" key="2">
    <source>
        <dbReference type="EMBL" id="ADU22674.1"/>
    </source>
</evidence>
<proteinExistence type="predicted"/>
<organism evidence="2 3">
    <name type="scientific">Ruminococcus albus (strain ATCC 27210 / DSM 20455 / JCM 14654 / NCDO 2250 / 7)</name>
    <dbReference type="NCBI Taxonomy" id="697329"/>
    <lineage>
        <taxon>Bacteria</taxon>
        <taxon>Bacillati</taxon>
        <taxon>Bacillota</taxon>
        <taxon>Clostridia</taxon>
        <taxon>Eubacteriales</taxon>
        <taxon>Oscillospiraceae</taxon>
        <taxon>Ruminococcus</taxon>
    </lineage>
</organism>
<feature type="transmembrane region" description="Helical" evidence="1">
    <location>
        <begin position="86"/>
        <end position="106"/>
    </location>
</feature>
<evidence type="ECO:0000313" key="3">
    <source>
        <dbReference type="Proteomes" id="UP000006919"/>
    </source>
</evidence>
<accession>E6UC52</accession>
<keyword evidence="1" id="KW-1133">Transmembrane helix</keyword>
<evidence type="ECO:0000256" key="1">
    <source>
        <dbReference type="SAM" id="Phobius"/>
    </source>
</evidence>
<dbReference type="KEGG" id="ral:Rumal_2188"/>
<dbReference type="EMBL" id="CP002403">
    <property type="protein sequence ID" value="ADU22674.1"/>
    <property type="molecule type" value="Genomic_DNA"/>
</dbReference>
<dbReference type="AlphaFoldDB" id="E6UC52"/>
<feature type="transmembrane region" description="Helical" evidence="1">
    <location>
        <begin position="58"/>
        <end position="80"/>
    </location>
</feature>
<sequence length="215" mass="24308">MADNKHNKDNISSYGNYKLKKNAVDRLLDAKKAPEVSYSEIRKYTSDKKFSIPSWLKIIFIKFWFAGAVCYFILWGLGIYVHGLDLLAVLAIASGLANDLMVNKLLRGFEPREREYDRWMMVTVRKYWSLFINVLYSGIVIYCVFRTYFALNVLLGVDANADASAAQSMLGVEPLLFGLLYLGFDMLFITIKNTFIKIFQDAGAKASCTNTGGQG</sequence>
<reference evidence="2 3" key="1">
    <citation type="journal article" date="2011" name="J. Bacteriol.">
        <title>Complete genome of the cellulolytic ruminal bacterium Ruminococcus albus 7.</title>
        <authorList>
            <person name="Suen G."/>
            <person name="Stevenson D.M."/>
            <person name="Bruce D.C."/>
            <person name="Chertkov O."/>
            <person name="Copeland A."/>
            <person name="Cheng J.F."/>
            <person name="Detter C."/>
            <person name="Detter J.C."/>
            <person name="Goodwin L.A."/>
            <person name="Han C.S."/>
            <person name="Hauser L.J."/>
            <person name="Ivanova N.N."/>
            <person name="Kyrpides N.C."/>
            <person name="Land M.L."/>
            <person name="Lapidus A."/>
            <person name="Lucas S."/>
            <person name="Ovchinnikova G."/>
            <person name="Pitluck S."/>
            <person name="Tapia R."/>
            <person name="Woyke T."/>
            <person name="Boyum J."/>
            <person name="Mead D."/>
            <person name="Weimer P.J."/>
        </authorList>
    </citation>
    <scope>NUCLEOTIDE SEQUENCE [LARGE SCALE GENOMIC DNA]</scope>
    <source>
        <strain evidence="3">ATCC 27210 / DSM 20455 / JCM 14654 / NCDO 2250 / 7</strain>
    </source>
</reference>
<dbReference type="OrthoDB" id="3035121at2"/>
<keyword evidence="1" id="KW-0472">Membrane</keyword>
<feature type="transmembrane region" description="Helical" evidence="1">
    <location>
        <begin position="127"/>
        <end position="149"/>
    </location>
</feature>
<gene>
    <name evidence="2" type="ordered locus">Rumal_2188</name>
</gene>
<dbReference type="Proteomes" id="UP000006919">
    <property type="component" value="Chromosome"/>
</dbReference>
<protein>
    <submittedName>
        <fullName evidence="2">Uncharacterized protein</fullName>
    </submittedName>
</protein>
<dbReference type="STRING" id="697329.Rumal_2188"/>